<keyword evidence="3" id="KW-1185">Reference proteome</keyword>
<gene>
    <name evidence="2" type="ORF">OFUS_LOCUS11378</name>
</gene>
<protein>
    <submittedName>
        <fullName evidence="2">Uncharacterized protein</fullName>
    </submittedName>
</protein>
<evidence type="ECO:0000313" key="3">
    <source>
        <dbReference type="Proteomes" id="UP000749559"/>
    </source>
</evidence>
<accession>A0A8S4NXU8</accession>
<dbReference type="AlphaFoldDB" id="A0A8S4NXU8"/>
<proteinExistence type="predicted"/>
<comment type="caution">
    <text evidence="2">The sequence shown here is derived from an EMBL/GenBank/DDBJ whole genome shotgun (WGS) entry which is preliminary data.</text>
</comment>
<reference evidence="2" key="1">
    <citation type="submission" date="2022-03" db="EMBL/GenBank/DDBJ databases">
        <authorList>
            <person name="Martin C."/>
        </authorList>
    </citation>
    <scope>NUCLEOTIDE SEQUENCE</scope>
</reference>
<organism evidence="2 3">
    <name type="scientific">Owenia fusiformis</name>
    <name type="common">Polychaete worm</name>
    <dbReference type="NCBI Taxonomy" id="6347"/>
    <lineage>
        <taxon>Eukaryota</taxon>
        <taxon>Metazoa</taxon>
        <taxon>Spiralia</taxon>
        <taxon>Lophotrochozoa</taxon>
        <taxon>Annelida</taxon>
        <taxon>Polychaeta</taxon>
        <taxon>Sedentaria</taxon>
        <taxon>Canalipalpata</taxon>
        <taxon>Sabellida</taxon>
        <taxon>Oweniida</taxon>
        <taxon>Oweniidae</taxon>
        <taxon>Owenia</taxon>
    </lineage>
</organism>
<feature type="signal peptide" evidence="1">
    <location>
        <begin position="1"/>
        <end position="20"/>
    </location>
</feature>
<dbReference type="Proteomes" id="UP000749559">
    <property type="component" value="Unassembled WGS sequence"/>
</dbReference>
<sequence length="178" mass="20232">MLRALYFIALLYHGSMTVECLEKNGVKLQKQLDKFIQKYKDAMLVQECANKTMQNWPNCSVAVQFWSKTAILAQVGRPNMYGHTGIQTWIENFKTTYPDAYMIIDWERVTGTKNTAVGFGLCNAISMIEPLGPFRKSTPRDDKIISQTADKRGSGIYQNATKKKLEAFTLSTTNLFQL</sequence>
<keyword evidence="1" id="KW-0732">Signal</keyword>
<name>A0A8S4NXU8_OWEFU</name>
<evidence type="ECO:0000313" key="2">
    <source>
        <dbReference type="EMBL" id="CAH1785306.1"/>
    </source>
</evidence>
<feature type="chain" id="PRO_5035748517" evidence="1">
    <location>
        <begin position="21"/>
        <end position="178"/>
    </location>
</feature>
<evidence type="ECO:0000256" key="1">
    <source>
        <dbReference type="SAM" id="SignalP"/>
    </source>
</evidence>
<dbReference type="EMBL" id="CAIIXF020000006">
    <property type="protein sequence ID" value="CAH1785306.1"/>
    <property type="molecule type" value="Genomic_DNA"/>
</dbReference>